<accession>A0A074U6S0</accession>
<evidence type="ECO:0000256" key="7">
    <source>
        <dbReference type="ARBA" id="ARBA00022801"/>
    </source>
</evidence>
<comment type="function">
    <text evidence="2">Could be a virulence factor.</text>
</comment>
<gene>
    <name evidence="11" type="ORF">DL1_17470</name>
</gene>
<feature type="domain" description="PLD phosphodiesterase" evidence="10">
    <location>
        <begin position="401"/>
        <end position="428"/>
    </location>
</feature>
<keyword evidence="5" id="KW-0964">Secreted</keyword>
<evidence type="ECO:0000256" key="6">
    <source>
        <dbReference type="ARBA" id="ARBA00022737"/>
    </source>
</evidence>
<name>A0A074U6S0_9RHOB</name>
<evidence type="ECO:0000256" key="5">
    <source>
        <dbReference type="ARBA" id="ARBA00022525"/>
    </source>
</evidence>
<dbReference type="STRING" id="1185766.SAMN05216224_104151"/>
<dbReference type="EMBL" id="JHEH01000006">
    <property type="protein sequence ID" value="KEP70347.1"/>
    <property type="molecule type" value="Genomic_DNA"/>
</dbReference>
<dbReference type="GO" id="GO:0009395">
    <property type="term" value="P:phospholipid catabolic process"/>
    <property type="evidence" value="ECO:0007669"/>
    <property type="project" value="TreeGrafter"/>
</dbReference>
<dbReference type="PROSITE" id="PS50035">
    <property type="entry name" value="PLD"/>
    <property type="match status" value="2"/>
</dbReference>
<evidence type="ECO:0000313" key="12">
    <source>
        <dbReference type="Proteomes" id="UP000027725"/>
    </source>
</evidence>
<dbReference type="InterPro" id="IPR015679">
    <property type="entry name" value="PLipase_D_fam"/>
</dbReference>
<keyword evidence="8" id="KW-0443">Lipid metabolism</keyword>
<dbReference type="SMART" id="SM00155">
    <property type="entry name" value="PLDc"/>
    <property type="match status" value="2"/>
</dbReference>
<organism evidence="11 12">
    <name type="scientific">Thioclava dalianensis</name>
    <dbReference type="NCBI Taxonomy" id="1185766"/>
    <lineage>
        <taxon>Bacteria</taxon>
        <taxon>Pseudomonadati</taxon>
        <taxon>Pseudomonadota</taxon>
        <taxon>Alphaproteobacteria</taxon>
        <taxon>Rhodobacterales</taxon>
        <taxon>Paracoccaceae</taxon>
        <taxon>Thioclava</taxon>
    </lineage>
</organism>
<evidence type="ECO:0000256" key="1">
    <source>
        <dbReference type="ARBA" id="ARBA00000798"/>
    </source>
</evidence>
<evidence type="ECO:0000256" key="2">
    <source>
        <dbReference type="ARBA" id="ARBA00003145"/>
    </source>
</evidence>
<proteinExistence type="predicted"/>
<reference evidence="11 12" key="1">
    <citation type="submission" date="2014-03" db="EMBL/GenBank/DDBJ databases">
        <title>The draft genome sequence of Thioclava dalianensis DLFJ1-1.</title>
        <authorList>
            <person name="Lai Q."/>
            <person name="Shao Z."/>
        </authorList>
    </citation>
    <scope>NUCLEOTIDE SEQUENCE [LARGE SCALE GENOMIC DNA]</scope>
    <source>
        <strain evidence="11 12">DLFJ1-1</strain>
    </source>
</reference>
<evidence type="ECO:0000256" key="9">
    <source>
        <dbReference type="ARBA" id="ARBA00029594"/>
    </source>
</evidence>
<dbReference type="PANTHER" id="PTHR18896">
    <property type="entry name" value="PHOSPHOLIPASE D"/>
    <property type="match status" value="1"/>
</dbReference>
<evidence type="ECO:0000313" key="11">
    <source>
        <dbReference type="EMBL" id="KEP70347.1"/>
    </source>
</evidence>
<protein>
    <recommendedName>
        <fullName evidence="4">Phospholipase D</fullName>
    </recommendedName>
    <alternativeName>
        <fullName evidence="9">Choline phosphatase</fullName>
    </alternativeName>
</protein>
<evidence type="ECO:0000256" key="8">
    <source>
        <dbReference type="ARBA" id="ARBA00023098"/>
    </source>
</evidence>
<dbReference type="eggNOG" id="COG1502">
    <property type="taxonomic scope" value="Bacteria"/>
</dbReference>
<dbReference type="Pfam" id="PF13091">
    <property type="entry name" value="PLDc_2"/>
    <property type="match status" value="1"/>
</dbReference>
<evidence type="ECO:0000256" key="3">
    <source>
        <dbReference type="ARBA" id="ARBA00004613"/>
    </source>
</evidence>
<comment type="caution">
    <text evidence="11">The sequence shown here is derived from an EMBL/GenBank/DDBJ whole genome shotgun (WGS) entry which is preliminary data.</text>
</comment>
<evidence type="ECO:0000259" key="10">
    <source>
        <dbReference type="PROSITE" id="PS50035"/>
    </source>
</evidence>
<dbReference type="Proteomes" id="UP000027725">
    <property type="component" value="Unassembled WGS sequence"/>
</dbReference>
<dbReference type="InterPro" id="IPR025202">
    <property type="entry name" value="PLD-like_dom"/>
</dbReference>
<evidence type="ECO:0000256" key="4">
    <source>
        <dbReference type="ARBA" id="ARBA00018392"/>
    </source>
</evidence>
<dbReference type="AlphaFoldDB" id="A0A074U6S0"/>
<sequence length="517" mass="58336">MQPASRTKLLLTAAEAYPVLEAAFLDAREEIHVSFRVFDLETKLFSARGRQVGKTWFDLIVHVVARGLRVQVDLCDFDPCARPDLHRGTWRSMRMLAAARELAGPRAQLTTRALLHPARSGIAVRLAFWPLVMSKLSKHAQWLNEQPEKSRATLLRDMPGLAPHLVPSGQGRYARRLSGLPHLFPATHHQKIALFDAKKLYIGGLDLDNRRYDTPDHERRGERTWHDVQLLMTGPVAREAKAHLETYHEACAGQADAPPPRRLLRTIARRRKRAPFAIGPKSYRFEIATAHGMLVARAQKLIYLETQFFRSTALAKQLAKAARDNSALQMILLLPAAPEELAFEHSTGPDVRYGEFLQARAVKIVREAFGDRLFVGCPGQPRSARRPAQQEDGRDRLSGAPLVYTHAKVSIFDDESAIVSSANLNGRSLAWDTEAGVYLRRSDGVEQIRYRIMRHWLPENAGPECFALETAVARWTEIARKNADVPPDDRRGFLMPYSRSKAQEIGRNLPFIPEEMV</sequence>
<dbReference type="PANTHER" id="PTHR18896:SF76">
    <property type="entry name" value="PHOSPHOLIPASE"/>
    <property type="match status" value="1"/>
</dbReference>
<dbReference type="GO" id="GO:0005576">
    <property type="term" value="C:extracellular region"/>
    <property type="evidence" value="ECO:0007669"/>
    <property type="project" value="UniProtKB-SubCell"/>
</dbReference>
<comment type="catalytic activity">
    <reaction evidence="1">
        <text>a 1,2-diacyl-sn-glycero-3-phosphocholine + H2O = a 1,2-diacyl-sn-glycero-3-phosphate + choline + H(+)</text>
        <dbReference type="Rhea" id="RHEA:14445"/>
        <dbReference type="ChEBI" id="CHEBI:15354"/>
        <dbReference type="ChEBI" id="CHEBI:15377"/>
        <dbReference type="ChEBI" id="CHEBI:15378"/>
        <dbReference type="ChEBI" id="CHEBI:57643"/>
        <dbReference type="ChEBI" id="CHEBI:58608"/>
        <dbReference type="EC" id="3.1.4.4"/>
    </reaction>
</comment>
<dbReference type="GO" id="GO:0004630">
    <property type="term" value="F:phospholipase D activity"/>
    <property type="evidence" value="ECO:0007669"/>
    <property type="project" value="UniProtKB-EC"/>
</dbReference>
<dbReference type="SUPFAM" id="SSF56024">
    <property type="entry name" value="Phospholipase D/nuclease"/>
    <property type="match status" value="2"/>
</dbReference>
<keyword evidence="6" id="KW-0677">Repeat</keyword>
<dbReference type="InterPro" id="IPR001736">
    <property type="entry name" value="PLipase_D/transphosphatidylase"/>
</dbReference>
<dbReference type="CDD" id="cd09105">
    <property type="entry name" value="PLDc_vPLD1_2_like_2"/>
    <property type="match status" value="1"/>
</dbReference>
<comment type="subcellular location">
    <subcellularLocation>
        <location evidence="3">Secreted</location>
    </subcellularLocation>
</comment>
<feature type="domain" description="PLD phosphodiesterase" evidence="10">
    <location>
        <begin position="184"/>
        <end position="211"/>
    </location>
</feature>
<keyword evidence="12" id="KW-1185">Reference proteome</keyword>
<dbReference type="Gene3D" id="3.30.870.10">
    <property type="entry name" value="Endonuclease Chain A"/>
    <property type="match status" value="2"/>
</dbReference>
<keyword evidence="7" id="KW-0378">Hydrolase</keyword>